<dbReference type="Gene3D" id="1.10.3720.10">
    <property type="entry name" value="MetI-like"/>
    <property type="match status" value="1"/>
</dbReference>
<evidence type="ECO:0000256" key="1">
    <source>
        <dbReference type="ARBA" id="ARBA00004651"/>
    </source>
</evidence>
<comment type="similarity">
    <text evidence="7">Belongs to the binding-protein-dependent transport system permease family.</text>
</comment>
<evidence type="ECO:0000256" key="6">
    <source>
        <dbReference type="ARBA" id="ARBA00023136"/>
    </source>
</evidence>
<feature type="transmembrane region" description="Helical" evidence="7">
    <location>
        <begin position="134"/>
        <end position="156"/>
    </location>
</feature>
<dbReference type="GO" id="GO:0005886">
    <property type="term" value="C:plasma membrane"/>
    <property type="evidence" value="ECO:0007669"/>
    <property type="project" value="UniProtKB-SubCell"/>
</dbReference>
<keyword evidence="5 7" id="KW-1133">Transmembrane helix</keyword>
<dbReference type="Pfam" id="PF00528">
    <property type="entry name" value="BPD_transp_1"/>
    <property type="match status" value="1"/>
</dbReference>
<dbReference type="PANTHER" id="PTHR43163:SF6">
    <property type="entry name" value="DIPEPTIDE TRANSPORT SYSTEM PERMEASE PROTEIN DPPB-RELATED"/>
    <property type="match status" value="1"/>
</dbReference>
<feature type="transmembrane region" description="Helical" evidence="7">
    <location>
        <begin position="281"/>
        <end position="307"/>
    </location>
</feature>
<dbReference type="Proteomes" id="UP000070498">
    <property type="component" value="Unassembled WGS sequence"/>
</dbReference>
<keyword evidence="4 7" id="KW-0812">Transmembrane</keyword>
<dbReference type="GO" id="GO:0071916">
    <property type="term" value="F:dipeptide transmembrane transporter activity"/>
    <property type="evidence" value="ECO:0007669"/>
    <property type="project" value="TreeGrafter"/>
</dbReference>
<reference evidence="9 10" key="1">
    <citation type="submission" date="2015-11" db="EMBL/GenBank/DDBJ databases">
        <title>Draft genome sequence of Agrobacterium sp. R89-1.</title>
        <authorList>
            <person name="Zahradnik J."/>
            <person name="Kyslikova E."/>
            <person name="Palyzova A."/>
            <person name="Kyslik P."/>
        </authorList>
    </citation>
    <scope>NUCLEOTIDE SEQUENCE [LARGE SCALE GENOMIC DNA]</scope>
    <source>
        <strain evidence="9 10">R89-1</strain>
    </source>
</reference>
<dbReference type="InterPro" id="IPR035906">
    <property type="entry name" value="MetI-like_sf"/>
</dbReference>
<accession>A0A135NY46</accession>
<evidence type="ECO:0000256" key="2">
    <source>
        <dbReference type="ARBA" id="ARBA00022448"/>
    </source>
</evidence>
<comment type="subcellular location">
    <subcellularLocation>
        <location evidence="1 7">Cell membrane</location>
        <topology evidence="1 7">Multi-pass membrane protein</topology>
    </subcellularLocation>
</comment>
<keyword evidence="3" id="KW-1003">Cell membrane</keyword>
<dbReference type="InterPro" id="IPR045621">
    <property type="entry name" value="BPD_transp_1_N"/>
</dbReference>
<dbReference type="STRING" id="2052828.ATO67_13950"/>
<keyword evidence="2 7" id="KW-0813">Transport</keyword>
<evidence type="ECO:0000256" key="7">
    <source>
        <dbReference type="RuleBase" id="RU363032"/>
    </source>
</evidence>
<evidence type="ECO:0000313" key="9">
    <source>
        <dbReference type="EMBL" id="KXG84105.1"/>
    </source>
</evidence>
<gene>
    <name evidence="9" type="ORF">ATO67_13950</name>
</gene>
<evidence type="ECO:0000256" key="4">
    <source>
        <dbReference type="ARBA" id="ARBA00022692"/>
    </source>
</evidence>
<proteinExistence type="inferred from homology"/>
<keyword evidence="6 7" id="KW-0472">Membrane</keyword>
<comment type="caution">
    <text evidence="9">The sequence shown here is derived from an EMBL/GenBank/DDBJ whole genome shotgun (WGS) entry which is preliminary data.</text>
</comment>
<dbReference type="RefSeq" id="WP_067650114.1">
    <property type="nucleotide sequence ID" value="NZ_KQ961030.1"/>
</dbReference>
<evidence type="ECO:0000256" key="3">
    <source>
        <dbReference type="ARBA" id="ARBA00022475"/>
    </source>
</evidence>
<sequence length="313" mass="34051">MISFLARRILAALPVMFLVALIAFSLLYFAPGDPAAVIAGDMAQPADIEAIRETLGLNQPFHVRLGIFLWNTFRGDLGISIFSHKPVTALIAQRLEPTLSLAVLTIIISIAVAVPLGTLAAWRARGLIDRIAMAIGILGFSVPVFIIAYLMIWFLSVKLAWFPVQGYTPLATSWSGWFYNLILPALSLSTVYIALITRITRASVIEVLSQDYIRTARSKGLSEHVVLLRHALRNAAVPIATIVGIGIALLMGGVVVTETVFAIPGLGRLLVDAILQRDYPVIQGVLILLSAIYVAVNLLVDISYAIFDPRIRN</sequence>
<dbReference type="EMBL" id="LNUW01000038">
    <property type="protein sequence ID" value="KXG84105.1"/>
    <property type="molecule type" value="Genomic_DNA"/>
</dbReference>
<feature type="transmembrane region" description="Helical" evidence="7">
    <location>
        <begin position="99"/>
        <end position="122"/>
    </location>
</feature>
<protein>
    <submittedName>
        <fullName evidence="9">Peptide ABC transporter</fullName>
    </submittedName>
</protein>
<feature type="domain" description="ABC transmembrane type-1" evidence="8">
    <location>
        <begin position="95"/>
        <end position="300"/>
    </location>
</feature>
<dbReference type="AlphaFoldDB" id="A0A135NY46"/>
<organism evidence="9 10">
    <name type="scientific">Agrobacterium bohemicum</name>
    <dbReference type="NCBI Taxonomy" id="2052828"/>
    <lineage>
        <taxon>Bacteria</taxon>
        <taxon>Pseudomonadati</taxon>
        <taxon>Pseudomonadota</taxon>
        <taxon>Alphaproteobacteria</taxon>
        <taxon>Hyphomicrobiales</taxon>
        <taxon>Rhizobiaceae</taxon>
        <taxon>Rhizobium/Agrobacterium group</taxon>
        <taxon>Agrobacterium</taxon>
    </lineage>
</organism>
<feature type="transmembrane region" description="Helical" evidence="7">
    <location>
        <begin position="176"/>
        <end position="195"/>
    </location>
</feature>
<dbReference type="InterPro" id="IPR000515">
    <property type="entry name" value="MetI-like"/>
</dbReference>
<dbReference type="PROSITE" id="PS50928">
    <property type="entry name" value="ABC_TM1"/>
    <property type="match status" value="1"/>
</dbReference>
<dbReference type="SUPFAM" id="SSF161098">
    <property type="entry name" value="MetI-like"/>
    <property type="match status" value="1"/>
</dbReference>
<feature type="transmembrane region" description="Helical" evidence="7">
    <location>
        <begin position="9"/>
        <end position="30"/>
    </location>
</feature>
<dbReference type="Pfam" id="PF19300">
    <property type="entry name" value="BPD_transp_1_N"/>
    <property type="match status" value="1"/>
</dbReference>
<feature type="transmembrane region" description="Helical" evidence="7">
    <location>
        <begin position="237"/>
        <end position="261"/>
    </location>
</feature>
<keyword evidence="10" id="KW-1185">Reference proteome</keyword>
<evidence type="ECO:0000259" key="8">
    <source>
        <dbReference type="PROSITE" id="PS50928"/>
    </source>
</evidence>
<dbReference type="CDD" id="cd06261">
    <property type="entry name" value="TM_PBP2"/>
    <property type="match status" value="1"/>
</dbReference>
<evidence type="ECO:0000313" key="10">
    <source>
        <dbReference type="Proteomes" id="UP000070498"/>
    </source>
</evidence>
<dbReference type="PANTHER" id="PTHR43163">
    <property type="entry name" value="DIPEPTIDE TRANSPORT SYSTEM PERMEASE PROTEIN DPPB-RELATED"/>
    <property type="match status" value="1"/>
</dbReference>
<evidence type="ECO:0000256" key="5">
    <source>
        <dbReference type="ARBA" id="ARBA00022989"/>
    </source>
</evidence>
<name>A0A135NY46_9HYPH</name>